<dbReference type="Pfam" id="PF04474">
    <property type="entry name" value="DUF554"/>
    <property type="match status" value="1"/>
</dbReference>
<evidence type="ECO:0000313" key="3">
    <source>
        <dbReference type="Proteomes" id="UP000658131"/>
    </source>
</evidence>
<gene>
    <name evidence="2" type="ORF">H8717_01010</name>
</gene>
<comment type="caution">
    <text evidence="2">The sequence shown here is derived from an EMBL/GenBank/DDBJ whole genome shotgun (WGS) entry which is preliminary data.</text>
</comment>
<keyword evidence="3" id="KW-1185">Reference proteome</keyword>
<feature type="transmembrane region" description="Helical" evidence="1">
    <location>
        <begin position="32"/>
        <end position="50"/>
    </location>
</feature>
<protein>
    <submittedName>
        <fullName evidence="2">DUF554 domain-containing protein</fullName>
    </submittedName>
</protein>
<dbReference type="RefSeq" id="WP_262398684.1">
    <property type="nucleotide sequence ID" value="NZ_JACRTB010000002.1"/>
</dbReference>
<evidence type="ECO:0000313" key="2">
    <source>
        <dbReference type="EMBL" id="MBC8574993.1"/>
    </source>
</evidence>
<sequence>MTGTIVNAAAVVAGGALGLCLRRGLPERVQDAAMQAGGLGVAMISLGGIFEQMLTAGPDGLLTSGGGMLLVLSLVLGGMAGEVMRIEDRVVGLGQTVERRLGREGFAKGFVSASLLFCVGAMAILGSIQDGLYGRADVLFTKAVLDGIFSVMMAASLGYGVIFSAVPLFLYQGAITLGASMLGPLLDGTPLLGQICMVGYCVVLLIGTNMMGVTKVKTANYLPAIFGPVVYNLIMMLKNIW</sequence>
<keyword evidence="1" id="KW-0812">Transmembrane</keyword>
<feature type="transmembrane region" description="Helical" evidence="1">
    <location>
        <begin position="62"/>
        <end position="84"/>
    </location>
</feature>
<feature type="transmembrane region" description="Helical" evidence="1">
    <location>
        <begin position="218"/>
        <end position="237"/>
    </location>
</feature>
<feature type="transmembrane region" description="Helical" evidence="1">
    <location>
        <begin position="105"/>
        <end position="128"/>
    </location>
</feature>
<feature type="transmembrane region" description="Helical" evidence="1">
    <location>
        <begin position="191"/>
        <end position="212"/>
    </location>
</feature>
<dbReference type="PANTHER" id="PTHR36111">
    <property type="entry name" value="INNER MEMBRANE PROTEIN-RELATED"/>
    <property type="match status" value="1"/>
</dbReference>
<accession>A0ABR7NH13</accession>
<evidence type="ECO:0000256" key="1">
    <source>
        <dbReference type="SAM" id="Phobius"/>
    </source>
</evidence>
<dbReference type="EMBL" id="JACRTB010000002">
    <property type="protein sequence ID" value="MBC8574993.1"/>
    <property type="molecule type" value="Genomic_DNA"/>
</dbReference>
<dbReference type="PANTHER" id="PTHR36111:SF2">
    <property type="entry name" value="INNER MEMBRANE PROTEIN"/>
    <property type="match status" value="1"/>
</dbReference>
<dbReference type="InterPro" id="IPR007563">
    <property type="entry name" value="DUF554"/>
</dbReference>
<proteinExistence type="predicted"/>
<feature type="transmembrane region" description="Helical" evidence="1">
    <location>
        <begin position="6"/>
        <end position="25"/>
    </location>
</feature>
<keyword evidence="1" id="KW-1133">Transmembrane helix</keyword>
<keyword evidence="1" id="KW-0472">Membrane</keyword>
<reference evidence="2 3" key="1">
    <citation type="submission" date="2020-08" db="EMBL/GenBank/DDBJ databases">
        <title>Genome public.</title>
        <authorList>
            <person name="Liu C."/>
            <person name="Sun Q."/>
        </authorList>
    </citation>
    <scope>NUCLEOTIDE SEQUENCE [LARGE SCALE GENOMIC DNA]</scope>
    <source>
        <strain evidence="2 3">BX1</strain>
    </source>
</reference>
<name>A0ABR7NH13_9FIRM</name>
<dbReference type="Proteomes" id="UP000658131">
    <property type="component" value="Unassembled WGS sequence"/>
</dbReference>
<feature type="transmembrane region" description="Helical" evidence="1">
    <location>
        <begin position="148"/>
        <end position="170"/>
    </location>
</feature>
<organism evidence="2 3">
    <name type="scientific">Yanshouia hominis</name>
    <dbReference type="NCBI Taxonomy" id="2763673"/>
    <lineage>
        <taxon>Bacteria</taxon>
        <taxon>Bacillati</taxon>
        <taxon>Bacillota</taxon>
        <taxon>Clostridia</taxon>
        <taxon>Eubacteriales</taxon>
        <taxon>Oscillospiraceae</taxon>
        <taxon>Yanshouia</taxon>
    </lineage>
</organism>